<name>A0ACA9SYH6_9GLOM</name>
<feature type="non-terminal residue" evidence="1">
    <location>
        <position position="41"/>
    </location>
</feature>
<comment type="caution">
    <text evidence="1">The sequence shown here is derived from an EMBL/GenBank/DDBJ whole genome shotgun (WGS) entry which is preliminary data.</text>
</comment>
<reference evidence="1" key="1">
    <citation type="submission" date="2021-06" db="EMBL/GenBank/DDBJ databases">
        <authorList>
            <person name="Kallberg Y."/>
            <person name="Tangrot J."/>
            <person name="Rosling A."/>
        </authorList>
    </citation>
    <scope>NUCLEOTIDE SEQUENCE</scope>
    <source>
        <strain evidence="1">MA461A</strain>
    </source>
</reference>
<evidence type="ECO:0000313" key="2">
    <source>
        <dbReference type="Proteomes" id="UP000789920"/>
    </source>
</evidence>
<evidence type="ECO:0000313" key="1">
    <source>
        <dbReference type="EMBL" id="CAG8849026.1"/>
    </source>
</evidence>
<sequence>WHSSSMGYYGDDEFKFDESGHYEVYSPLYSTEDTISCCVNF</sequence>
<protein>
    <submittedName>
        <fullName evidence="1">9988_t:CDS:1</fullName>
    </submittedName>
</protein>
<keyword evidence="2" id="KW-1185">Reference proteome</keyword>
<gene>
    <name evidence="1" type="ORF">RPERSI_LOCUS35407</name>
</gene>
<dbReference type="Proteomes" id="UP000789920">
    <property type="component" value="Unassembled WGS sequence"/>
</dbReference>
<proteinExistence type="predicted"/>
<feature type="non-terminal residue" evidence="1">
    <location>
        <position position="1"/>
    </location>
</feature>
<accession>A0ACA9SYH6</accession>
<organism evidence="1 2">
    <name type="scientific">Racocetra persica</name>
    <dbReference type="NCBI Taxonomy" id="160502"/>
    <lineage>
        <taxon>Eukaryota</taxon>
        <taxon>Fungi</taxon>
        <taxon>Fungi incertae sedis</taxon>
        <taxon>Mucoromycota</taxon>
        <taxon>Glomeromycotina</taxon>
        <taxon>Glomeromycetes</taxon>
        <taxon>Diversisporales</taxon>
        <taxon>Gigasporaceae</taxon>
        <taxon>Racocetra</taxon>
    </lineage>
</organism>
<dbReference type="EMBL" id="CAJVQC010163467">
    <property type="protein sequence ID" value="CAG8849026.1"/>
    <property type="molecule type" value="Genomic_DNA"/>
</dbReference>